<reference evidence="1 2" key="1">
    <citation type="journal article" date="2016" name="Nat. Commun.">
        <title>Thousands of microbial genomes shed light on interconnected biogeochemical processes in an aquifer system.</title>
        <authorList>
            <person name="Anantharaman K."/>
            <person name="Brown C.T."/>
            <person name="Hug L.A."/>
            <person name="Sharon I."/>
            <person name="Castelle C.J."/>
            <person name="Probst A.J."/>
            <person name="Thomas B.C."/>
            <person name="Singh A."/>
            <person name="Wilkins M.J."/>
            <person name="Karaoz U."/>
            <person name="Brodie E.L."/>
            <person name="Williams K.H."/>
            <person name="Hubbard S.S."/>
            <person name="Banfield J.F."/>
        </authorList>
    </citation>
    <scope>NUCLEOTIDE SEQUENCE [LARGE SCALE GENOMIC DNA]</scope>
</reference>
<name>A0A1F5JGQ7_9BACT</name>
<protein>
    <submittedName>
        <fullName evidence="1">Uncharacterized protein</fullName>
    </submittedName>
</protein>
<accession>A0A1F5JGQ7</accession>
<dbReference type="EMBL" id="MFCP01000028">
    <property type="protein sequence ID" value="OGE27815.1"/>
    <property type="molecule type" value="Genomic_DNA"/>
</dbReference>
<proteinExistence type="predicted"/>
<gene>
    <name evidence="1" type="ORF">A2867_01815</name>
</gene>
<evidence type="ECO:0000313" key="1">
    <source>
        <dbReference type="EMBL" id="OGE27815.1"/>
    </source>
</evidence>
<dbReference type="AlphaFoldDB" id="A0A1F5JGQ7"/>
<comment type="caution">
    <text evidence="1">The sequence shown here is derived from an EMBL/GenBank/DDBJ whole genome shotgun (WGS) entry which is preliminary data.</text>
</comment>
<evidence type="ECO:0000313" key="2">
    <source>
        <dbReference type="Proteomes" id="UP000177555"/>
    </source>
</evidence>
<sequence length="73" mass="8214">MKYILSQFLTITLRALSLVSHSNIDKKGFYGILITQLNIKSVCIGVTIQDPPSLKFRKENAENQILYGSLTVK</sequence>
<organism evidence="1 2">
    <name type="scientific">Candidatus Daviesbacteria bacterium RIFCSPHIGHO2_01_FULL_40_11</name>
    <dbReference type="NCBI Taxonomy" id="1797762"/>
    <lineage>
        <taxon>Bacteria</taxon>
        <taxon>Candidatus Daviesiibacteriota</taxon>
    </lineage>
</organism>
<dbReference type="Proteomes" id="UP000177555">
    <property type="component" value="Unassembled WGS sequence"/>
</dbReference>